<accession>A0A381XCW7</accession>
<sequence length="59" mass="6599">MAVLLFVGSVVFVIKGFSLKSTDQLFNQYWTLALIMLWGCVSQISPAVKHYSESKNKSS</sequence>
<gene>
    <name evidence="2" type="ORF">METZ01_LOCUS115438</name>
</gene>
<name>A0A381XCW7_9ZZZZ</name>
<feature type="transmembrane region" description="Helical" evidence="1">
    <location>
        <begin position="28"/>
        <end position="48"/>
    </location>
</feature>
<proteinExistence type="predicted"/>
<keyword evidence="1" id="KW-0812">Transmembrane</keyword>
<evidence type="ECO:0000313" key="2">
    <source>
        <dbReference type="EMBL" id="SVA62584.1"/>
    </source>
</evidence>
<dbReference type="AlphaFoldDB" id="A0A381XCW7"/>
<dbReference type="EMBL" id="UINC01014722">
    <property type="protein sequence ID" value="SVA62584.1"/>
    <property type="molecule type" value="Genomic_DNA"/>
</dbReference>
<reference evidence="2" key="1">
    <citation type="submission" date="2018-05" db="EMBL/GenBank/DDBJ databases">
        <authorList>
            <person name="Lanie J.A."/>
            <person name="Ng W.-L."/>
            <person name="Kazmierczak K.M."/>
            <person name="Andrzejewski T.M."/>
            <person name="Davidsen T.M."/>
            <person name="Wayne K.J."/>
            <person name="Tettelin H."/>
            <person name="Glass J.I."/>
            <person name="Rusch D."/>
            <person name="Podicherti R."/>
            <person name="Tsui H.-C.T."/>
            <person name="Winkler M.E."/>
        </authorList>
    </citation>
    <scope>NUCLEOTIDE SEQUENCE</scope>
</reference>
<evidence type="ECO:0000256" key="1">
    <source>
        <dbReference type="SAM" id="Phobius"/>
    </source>
</evidence>
<protein>
    <submittedName>
        <fullName evidence="2">Uncharacterized protein</fullName>
    </submittedName>
</protein>
<organism evidence="2">
    <name type="scientific">marine metagenome</name>
    <dbReference type="NCBI Taxonomy" id="408172"/>
    <lineage>
        <taxon>unclassified sequences</taxon>
        <taxon>metagenomes</taxon>
        <taxon>ecological metagenomes</taxon>
    </lineage>
</organism>
<keyword evidence="1" id="KW-1133">Transmembrane helix</keyword>
<keyword evidence="1" id="KW-0472">Membrane</keyword>